<gene>
    <name evidence="2" type="ORF">A3D50_01245</name>
</gene>
<name>A0A1G2MJW3_9BACT</name>
<accession>A0A1G2MJW3</accession>
<dbReference type="InterPro" id="IPR027981">
    <property type="entry name" value="DUF4446"/>
</dbReference>
<dbReference type="Pfam" id="PF14584">
    <property type="entry name" value="DUF4446"/>
    <property type="match status" value="1"/>
</dbReference>
<sequence length="161" mass="17975">MDFFQTLDYMTIGIGILVLVVLILISAVIHLHRRLKLFLIGIKSENIDHSLKNISADLLELQNFRAELEVYLNGVEKRLRRSVQSVETVRFNPFQGVGAGGNQSFATSFLNEDGDGVIVSSLYSRDHSSVFSKAVKKRASEHELSNEESLVLESAIRALGR</sequence>
<dbReference type="Proteomes" id="UP000178413">
    <property type="component" value="Unassembled WGS sequence"/>
</dbReference>
<feature type="transmembrane region" description="Helical" evidence="1">
    <location>
        <begin position="12"/>
        <end position="31"/>
    </location>
</feature>
<evidence type="ECO:0008006" key="4">
    <source>
        <dbReference type="Google" id="ProtNLM"/>
    </source>
</evidence>
<evidence type="ECO:0000256" key="1">
    <source>
        <dbReference type="SAM" id="Phobius"/>
    </source>
</evidence>
<keyword evidence="1" id="KW-0812">Transmembrane</keyword>
<organism evidence="2 3">
    <name type="scientific">Candidatus Taylorbacteria bacterium RIFCSPHIGHO2_02_FULL_44_12</name>
    <dbReference type="NCBI Taxonomy" id="1802308"/>
    <lineage>
        <taxon>Bacteria</taxon>
        <taxon>Candidatus Tayloriibacteriota</taxon>
    </lineage>
</organism>
<dbReference type="STRING" id="1802308.A3D50_01245"/>
<reference evidence="2 3" key="1">
    <citation type="journal article" date="2016" name="Nat. Commun.">
        <title>Thousands of microbial genomes shed light on interconnected biogeochemical processes in an aquifer system.</title>
        <authorList>
            <person name="Anantharaman K."/>
            <person name="Brown C.T."/>
            <person name="Hug L.A."/>
            <person name="Sharon I."/>
            <person name="Castelle C.J."/>
            <person name="Probst A.J."/>
            <person name="Thomas B.C."/>
            <person name="Singh A."/>
            <person name="Wilkins M.J."/>
            <person name="Karaoz U."/>
            <person name="Brodie E.L."/>
            <person name="Williams K.H."/>
            <person name="Hubbard S.S."/>
            <person name="Banfield J.F."/>
        </authorList>
    </citation>
    <scope>NUCLEOTIDE SEQUENCE [LARGE SCALE GENOMIC DNA]</scope>
</reference>
<keyword evidence="1" id="KW-1133">Transmembrane helix</keyword>
<proteinExistence type="predicted"/>
<dbReference type="AlphaFoldDB" id="A0A1G2MJW3"/>
<protein>
    <recommendedName>
        <fullName evidence="4">DUF4446 domain-containing protein</fullName>
    </recommendedName>
</protein>
<comment type="caution">
    <text evidence="2">The sequence shown here is derived from an EMBL/GenBank/DDBJ whole genome shotgun (WGS) entry which is preliminary data.</text>
</comment>
<dbReference type="EMBL" id="MHRM01000012">
    <property type="protein sequence ID" value="OHA24146.1"/>
    <property type="molecule type" value="Genomic_DNA"/>
</dbReference>
<keyword evidence="1" id="KW-0472">Membrane</keyword>
<evidence type="ECO:0000313" key="3">
    <source>
        <dbReference type="Proteomes" id="UP000178413"/>
    </source>
</evidence>
<evidence type="ECO:0000313" key="2">
    <source>
        <dbReference type="EMBL" id="OHA24146.1"/>
    </source>
</evidence>